<feature type="domain" description="Trypanosome variant surface glycoprotein A-type N-terminal" evidence="9">
    <location>
        <begin position="17"/>
        <end position="363"/>
    </location>
</feature>
<dbReference type="AlphaFoldDB" id="A0A1J0R7Q8"/>
<dbReference type="SUPFAM" id="SSF58087">
    <property type="entry name" value="Variant surface glycoprotein (N-terminal domain)"/>
    <property type="match status" value="1"/>
</dbReference>
<keyword evidence="6" id="KW-0325">Glycoprotein</keyword>
<evidence type="ECO:0000259" key="9">
    <source>
        <dbReference type="Pfam" id="PF00913"/>
    </source>
</evidence>
<evidence type="ECO:0000256" key="7">
    <source>
        <dbReference type="ARBA" id="ARBA00023288"/>
    </source>
</evidence>
<dbReference type="GO" id="GO:0005886">
    <property type="term" value="C:plasma membrane"/>
    <property type="evidence" value="ECO:0007669"/>
    <property type="project" value="UniProtKB-SubCell"/>
</dbReference>
<keyword evidence="3" id="KW-1003">Cell membrane</keyword>
<evidence type="ECO:0000256" key="2">
    <source>
        <dbReference type="ARBA" id="ARBA00004609"/>
    </source>
</evidence>
<proteinExistence type="predicted"/>
<dbReference type="EMBL" id="KX699963">
    <property type="protein sequence ID" value="APD73919.1"/>
    <property type="molecule type" value="Genomic_DNA"/>
</dbReference>
<evidence type="ECO:0000256" key="8">
    <source>
        <dbReference type="SAM" id="MobiDB-lite"/>
    </source>
</evidence>
<evidence type="ECO:0000313" key="11">
    <source>
        <dbReference type="EMBL" id="APD73919.1"/>
    </source>
</evidence>
<evidence type="ECO:0000256" key="6">
    <source>
        <dbReference type="ARBA" id="ARBA00023180"/>
    </source>
</evidence>
<sequence>MQQAQNKLLEKNILVKLLCIVCGTTVFADKHALKEKTAETLCQFSGAAKAAAKTIATKMASAQSRLEEYRKLQMSLTVLAATYPKYATGCQLLAAYAAYKAEQVTVLTKALANKGPLAAATAACSACRIDELFFTLHDPVSVSSRTSKTCIGPTSGGSFGNNAFAGCKITDFEATQDTSAGVDVTAMPWPAGGDYFTNTKDCDFFKNALDNRVGEAITDSKLTAAGGIITITKGSDITDAGLQADKTKVGHVHEAIKQTEKIKKAMAQSLPPPLSTADDIQHFLNGPAETELAEIDKIISGANEAKDQAKMKSTIDTLFGKKAADGTRPFTKLLTTEAYTYKQDGVNKKVKLLELTETERTKQAVAKIMMLNKQAAGKTECQAAVIGKSKPEEVCNAIGDEDAKKCNETKNCHFVDKNDKGKKCTLKKNVKEKQEKASQTEGQDRKPASDRCTRHTKKEECEAENKNVKAGEKANCRWIEEKCKDFSFFVHKKLIMIAAIFVSSVEF</sequence>
<evidence type="ECO:0000256" key="4">
    <source>
        <dbReference type="ARBA" id="ARBA00022622"/>
    </source>
</evidence>
<protein>
    <submittedName>
        <fullName evidence="11">Variant surface glycoprotein 1125.2005</fullName>
    </submittedName>
</protein>
<dbReference type="InterPro" id="IPR001812">
    <property type="entry name" value="Trypano_VSG_A_N_dom"/>
</dbReference>
<evidence type="ECO:0000256" key="3">
    <source>
        <dbReference type="ARBA" id="ARBA00022475"/>
    </source>
</evidence>
<name>A0A1J0R7Q8_9TRYP</name>
<feature type="region of interest" description="Disordered" evidence="8">
    <location>
        <begin position="433"/>
        <end position="456"/>
    </location>
</feature>
<dbReference type="Gene3D" id="3.90.150.10">
    <property type="entry name" value="Variant Surface Glycoprotein, subunit A domain 1"/>
    <property type="match status" value="1"/>
</dbReference>
<dbReference type="Pfam" id="PF00913">
    <property type="entry name" value="Trypan_glycop"/>
    <property type="match status" value="1"/>
</dbReference>
<keyword evidence="4" id="KW-0336">GPI-anchor</keyword>
<dbReference type="GO" id="GO:0098552">
    <property type="term" value="C:side of membrane"/>
    <property type="evidence" value="ECO:0007669"/>
    <property type="project" value="UniProtKB-KW"/>
</dbReference>
<comment type="function">
    <text evidence="1">VSG forms a coat on the surface of the parasite. The trypanosome evades the immune response of the host by expressing a series of antigenically distinct VSGs from an estimated 1000 VSG genes.</text>
</comment>
<dbReference type="SUPFAM" id="SSF118251">
    <property type="entry name" value="Variant surface glycoprotein MITAT 1.2, VSG 221, C-terminal domain"/>
    <property type="match status" value="1"/>
</dbReference>
<dbReference type="VEuPathDB" id="TriTrypDB:Tb427_000248400"/>
<evidence type="ECO:0000256" key="5">
    <source>
        <dbReference type="ARBA" id="ARBA00023136"/>
    </source>
</evidence>
<dbReference type="Gene3D" id="1.10.470.10">
    <property type="entry name" value="Variant Surface Glycoprotein, subunit A, domain 2"/>
    <property type="match status" value="1"/>
</dbReference>
<keyword evidence="5" id="KW-0472">Membrane</keyword>
<reference evidence="11" key="1">
    <citation type="submission" date="2016-08" db="EMBL/GenBank/DDBJ databases">
        <title>VSG repertoire of Trypanosoma brucei EATRO 1125.</title>
        <authorList>
            <person name="Cross G.A."/>
        </authorList>
    </citation>
    <scope>NUCLEOTIDE SEQUENCE</scope>
    <source>
        <strain evidence="11">EATRO 1125</strain>
    </source>
</reference>
<dbReference type="InterPro" id="IPR027446">
    <property type="entry name" value="VSG_C_dom_sf"/>
</dbReference>
<dbReference type="GO" id="GO:0042783">
    <property type="term" value="P:symbiont-mediated evasion of host immune response"/>
    <property type="evidence" value="ECO:0007669"/>
    <property type="project" value="InterPro"/>
</dbReference>
<accession>A0A1J0R7Q8</accession>
<organism evidence="11">
    <name type="scientific">Trypanosoma brucei</name>
    <dbReference type="NCBI Taxonomy" id="5691"/>
    <lineage>
        <taxon>Eukaryota</taxon>
        <taxon>Discoba</taxon>
        <taxon>Euglenozoa</taxon>
        <taxon>Kinetoplastea</taxon>
        <taxon>Metakinetoplastina</taxon>
        <taxon>Trypanosomatida</taxon>
        <taxon>Trypanosomatidae</taxon>
        <taxon>Trypanosoma</taxon>
    </lineage>
</organism>
<feature type="domain" description="Trypanosome variant surface glycoprotein C-terminal" evidence="10">
    <location>
        <begin position="395"/>
        <end position="503"/>
    </location>
</feature>
<dbReference type="Pfam" id="PF10659">
    <property type="entry name" value="Trypan_glycop_C"/>
    <property type="match status" value="1"/>
</dbReference>
<evidence type="ECO:0000259" key="10">
    <source>
        <dbReference type="Pfam" id="PF10659"/>
    </source>
</evidence>
<dbReference type="VEuPathDB" id="TriTrypDB:Tb927.6.5550"/>
<comment type="subcellular location">
    <subcellularLocation>
        <location evidence="2">Cell membrane</location>
        <topology evidence="2">Lipid-anchor</topology>
        <topology evidence="2">GPI-anchor</topology>
    </subcellularLocation>
</comment>
<keyword evidence="7" id="KW-0449">Lipoprotein</keyword>
<dbReference type="InterPro" id="IPR019609">
    <property type="entry name" value="Variant_surf_glycoprt_trypan_C"/>
</dbReference>
<evidence type="ECO:0000256" key="1">
    <source>
        <dbReference type="ARBA" id="ARBA00002523"/>
    </source>
</evidence>